<dbReference type="Proteomes" id="UP000257109">
    <property type="component" value="Unassembled WGS sequence"/>
</dbReference>
<organism evidence="1 2">
    <name type="scientific">Mucuna pruriens</name>
    <name type="common">Velvet bean</name>
    <name type="synonym">Dolichos pruriens</name>
    <dbReference type="NCBI Taxonomy" id="157652"/>
    <lineage>
        <taxon>Eukaryota</taxon>
        <taxon>Viridiplantae</taxon>
        <taxon>Streptophyta</taxon>
        <taxon>Embryophyta</taxon>
        <taxon>Tracheophyta</taxon>
        <taxon>Spermatophyta</taxon>
        <taxon>Magnoliopsida</taxon>
        <taxon>eudicotyledons</taxon>
        <taxon>Gunneridae</taxon>
        <taxon>Pentapetalae</taxon>
        <taxon>rosids</taxon>
        <taxon>fabids</taxon>
        <taxon>Fabales</taxon>
        <taxon>Fabaceae</taxon>
        <taxon>Papilionoideae</taxon>
        <taxon>50 kb inversion clade</taxon>
        <taxon>NPAAA clade</taxon>
        <taxon>indigoferoid/millettioid clade</taxon>
        <taxon>Phaseoleae</taxon>
        <taxon>Mucuna</taxon>
    </lineage>
</organism>
<feature type="non-terminal residue" evidence="1">
    <location>
        <position position="1"/>
    </location>
</feature>
<name>A0A371IDL3_MUCPR</name>
<proteinExistence type="predicted"/>
<keyword evidence="2" id="KW-1185">Reference proteome</keyword>
<gene>
    <name evidence="1" type="ORF">CR513_02031</name>
</gene>
<reference evidence="1" key="1">
    <citation type="submission" date="2018-05" db="EMBL/GenBank/DDBJ databases">
        <title>Draft genome of Mucuna pruriens seed.</title>
        <authorList>
            <person name="Nnadi N.E."/>
            <person name="Vos R."/>
            <person name="Hasami M.H."/>
            <person name="Devisetty U.K."/>
            <person name="Aguiy J.C."/>
        </authorList>
    </citation>
    <scope>NUCLEOTIDE SEQUENCE [LARGE SCALE GENOMIC DNA]</scope>
    <source>
        <strain evidence="1">JCA_2017</strain>
    </source>
</reference>
<comment type="caution">
    <text evidence="1">The sequence shown here is derived from an EMBL/GenBank/DDBJ whole genome shotgun (WGS) entry which is preliminary data.</text>
</comment>
<protein>
    <submittedName>
        <fullName evidence="1">Uncharacterized protein</fullName>
    </submittedName>
</protein>
<accession>A0A371IDL3</accession>
<evidence type="ECO:0000313" key="1">
    <source>
        <dbReference type="EMBL" id="RDY13100.1"/>
    </source>
</evidence>
<dbReference type="EMBL" id="QJKJ01000343">
    <property type="protein sequence ID" value="RDY13100.1"/>
    <property type="molecule type" value="Genomic_DNA"/>
</dbReference>
<dbReference type="AlphaFoldDB" id="A0A371IDL3"/>
<sequence>MEMSNLTTKLKSLKLELGEDLIMHLVLISLLTHFGQFRDKWSLNEFIISLCARGREVAKR</sequence>
<dbReference type="OrthoDB" id="780386at2759"/>
<evidence type="ECO:0000313" key="2">
    <source>
        <dbReference type="Proteomes" id="UP000257109"/>
    </source>
</evidence>